<accession>A0ABR2TWY6</accession>
<name>A0ABR2TWY6_9ROSI</name>
<feature type="region of interest" description="Disordered" evidence="1">
    <location>
        <begin position="48"/>
        <end position="95"/>
    </location>
</feature>
<organism evidence="2 3">
    <name type="scientific">Hibiscus sabdariffa</name>
    <name type="common">roselle</name>
    <dbReference type="NCBI Taxonomy" id="183260"/>
    <lineage>
        <taxon>Eukaryota</taxon>
        <taxon>Viridiplantae</taxon>
        <taxon>Streptophyta</taxon>
        <taxon>Embryophyta</taxon>
        <taxon>Tracheophyta</taxon>
        <taxon>Spermatophyta</taxon>
        <taxon>Magnoliopsida</taxon>
        <taxon>eudicotyledons</taxon>
        <taxon>Gunneridae</taxon>
        <taxon>Pentapetalae</taxon>
        <taxon>rosids</taxon>
        <taxon>malvids</taxon>
        <taxon>Malvales</taxon>
        <taxon>Malvaceae</taxon>
        <taxon>Malvoideae</taxon>
        <taxon>Hibiscus</taxon>
    </lineage>
</organism>
<gene>
    <name evidence="2" type="ORF">V6N11_016798</name>
</gene>
<proteinExistence type="predicted"/>
<dbReference type="EMBL" id="JBBPBN010000004">
    <property type="protein sequence ID" value="KAK9041708.1"/>
    <property type="molecule type" value="Genomic_DNA"/>
</dbReference>
<keyword evidence="3" id="KW-1185">Reference proteome</keyword>
<evidence type="ECO:0000313" key="3">
    <source>
        <dbReference type="Proteomes" id="UP001396334"/>
    </source>
</evidence>
<dbReference type="Proteomes" id="UP001396334">
    <property type="component" value="Unassembled WGS sequence"/>
</dbReference>
<comment type="caution">
    <text evidence="2">The sequence shown here is derived from an EMBL/GenBank/DDBJ whole genome shotgun (WGS) entry which is preliminary data.</text>
</comment>
<protein>
    <submittedName>
        <fullName evidence="2">Uncharacterized protein</fullName>
    </submittedName>
</protein>
<sequence>MQSYDCFLEMRAQGAGAAAAMKPAVEHNGYLKEPGYRGVRKRPWGPEFGSELSIRRRGPSVEPKQKQISSHNIPSFRPRLHPVGDFQEQEVNPQRPTRVVRWSHLRFSC</sequence>
<reference evidence="2 3" key="1">
    <citation type="journal article" date="2024" name="G3 (Bethesda)">
        <title>Genome assembly of Hibiscus sabdariffa L. provides insights into metabolisms of medicinal natural products.</title>
        <authorList>
            <person name="Kim T."/>
        </authorList>
    </citation>
    <scope>NUCLEOTIDE SEQUENCE [LARGE SCALE GENOMIC DNA]</scope>
    <source>
        <strain evidence="2">TK-2024</strain>
        <tissue evidence="2">Old leaves</tissue>
    </source>
</reference>
<evidence type="ECO:0000256" key="1">
    <source>
        <dbReference type="SAM" id="MobiDB-lite"/>
    </source>
</evidence>
<evidence type="ECO:0000313" key="2">
    <source>
        <dbReference type="EMBL" id="KAK9041708.1"/>
    </source>
</evidence>